<gene>
    <name evidence="1" type="ORF">AVR91_0211700</name>
</gene>
<protein>
    <submittedName>
        <fullName evidence="1">Uncharacterized protein</fullName>
    </submittedName>
</protein>
<dbReference type="PANTHER" id="PTHR10098">
    <property type="entry name" value="RAPSYN-RELATED"/>
    <property type="match status" value="1"/>
</dbReference>
<dbReference type="PANTHER" id="PTHR10098:SF106">
    <property type="entry name" value="TETRATRICOPEPTIDE REPEAT PROTEIN 28-LIKE PROTEIN"/>
    <property type="match status" value="1"/>
</dbReference>
<sequence>MSIVAAILVSDPDQPISEMAAALRSSTTRLSELSYDRDLAVHAAFALSYARLEHDDARLFRLLSLNRGPQISVEAAAALADLAHRDAAKILGRLRRAHMIEQAELRGWFRFHDLLRLYAEHCAAIDESADACEAAVVRLLDYYVDAMRLVDEELVPSPEALPEARAWFRAERTNVVDAITLAHESGRYEQVTQLAFALSGYLLFQRNWEAWRTVYQLALHAAQQLNDRFGEATALLGLGRAARHQRDFDTARAHYHAALVVYRTLDDRRGEARALHHLGSILRLQGDYGTARVHYDEALALYRSLGKRHGEADIAHNLGTMARRQKHHAQARTHYLEALAISREIGDHRREARALEQLGKTARDQGDPTQAHGHWQAAIVAYERANDRAYATGLRRRMTRDLPAC</sequence>
<dbReference type="SUPFAM" id="SSF48452">
    <property type="entry name" value="TPR-like"/>
    <property type="match status" value="2"/>
</dbReference>
<evidence type="ECO:0000313" key="1">
    <source>
        <dbReference type="EMBL" id="ONF71349.1"/>
    </source>
</evidence>
<comment type="caution">
    <text evidence="1">The sequence shown here is derived from an EMBL/GenBank/DDBJ whole genome shotgun (WGS) entry which is preliminary data.</text>
</comment>
<dbReference type="Proteomes" id="UP000076660">
    <property type="component" value="Unassembled WGS sequence"/>
</dbReference>
<accession>A0A1W2LWY0</accession>
<dbReference type="OrthoDB" id="3349744at2"/>
<name>A0A1W2LWY0_9PSEU</name>
<dbReference type="EMBL" id="LQMT02000012">
    <property type="protein sequence ID" value="ONF71349.1"/>
    <property type="molecule type" value="Genomic_DNA"/>
</dbReference>
<dbReference type="Gene3D" id="1.25.40.10">
    <property type="entry name" value="Tetratricopeptide repeat domain"/>
    <property type="match status" value="1"/>
</dbReference>
<evidence type="ECO:0000313" key="2">
    <source>
        <dbReference type="Proteomes" id="UP000076660"/>
    </source>
</evidence>
<dbReference type="SMART" id="SM00028">
    <property type="entry name" value="TPR"/>
    <property type="match status" value="4"/>
</dbReference>
<dbReference type="InterPro" id="IPR019734">
    <property type="entry name" value="TPR_rpt"/>
</dbReference>
<organism evidence="1 2">
    <name type="scientific">Amycolatopsis keratiniphila subsp. keratiniphila</name>
    <dbReference type="NCBI Taxonomy" id="227715"/>
    <lineage>
        <taxon>Bacteria</taxon>
        <taxon>Bacillati</taxon>
        <taxon>Actinomycetota</taxon>
        <taxon>Actinomycetes</taxon>
        <taxon>Pseudonocardiales</taxon>
        <taxon>Pseudonocardiaceae</taxon>
        <taxon>Amycolatopsis</taxon>
        <taxon>Amycolatopsis japonica group</taxon>
    </lineage>
</organism>
<reference evidence="1 2" key="1">
    <citation type="submission" date="2016-12" db="EMBL/GenBank/DDBJ databases">
        <title>Amycolatopsis keratiniphila subsp. keratiniphila genome sequencing and assembly.</title>
        <authorList>
            <person name="Mayilraj S."/>
            <person name="Kaur N."/>
        </authorList>
    </citation>
    <scope>NUCLEOTIDE SEQUENCE [LARGE SCALE GENOMIC DNA]</scope>
    <source>
        <strain evidence="1 2">DSM 44409</strain>
    </source>
</reference>
<dbReference type="InterPro" id="IPR011990">
    <property type="entry name" value="TPR-like_helical_dom_sf"/>
</dbReference>
<proteinExistence type="predicted"/>
<dbReference type="AlphaFoldDB" id="A0A1W2LWY0"/>
<dbReference type="Pfam" id="PF13424">
    <property type="entry name" value="TPR_12"/>
    <property type="match status" value="2"/>
</dbReference>